<feature type="transmembrane region" description="Helical" evidence="5">
    <location>
        <begin position="203"/>
        <end position="222"/>
    </location>
</feature>
<reference evidence="6 7" key="1">
    <citation type="journal article" date="2019" name="Emerg. Microbes Infect.">
        <title>Comprehensive subspecies identification of 175 nontuberculous mycobacteria species based on 7547 genomic profiles.</title>
        <authorList>
            <person name="Matsumoto Y."/>
            <person name="Kinjo T."/>
            <person name="Motooka D."/>
            <person name="Nabeya D."/>
            <person name="Jung N."/>
            <person name="Uechi K."/>
            <person name="Horii T."/>
            <person name="Iida T."/>
            <person name="Fujita J."/>
            <person name="Nakamura S."/>
        </authorList>
    </citation>
    <scope>NUCLEOTIDE SEQUENCE [LARGE SCALE GENOMIC DNA]</scope>
    <source>
        <strain evidence="6 7">JCM 17322</strain>
    </source>
</reference>
<keyword evidence="2 5" id="KW-0812">Transmembrane</keyword>
<keyword evidence="7" id="KW-1185">Reference proteome</keyword>
<proteinExistence type="predicted"/>
<dbReference type="RefSeq" id="WP_163756075.1">
    <property type="nucleotide sequence ID" value="NZ_BLKW01000002.1"/>
</dbReference>
<dbReference type="Gene3D" id="1.50.10.150">
    <property type="entry name" value="Voltage-dependent anion channel"/>
    <property type="match status" value="1"/>
</dbReference>
<feature type="transmembrane region" description="Helical" evidence="5">
    <location>
        <begin position="42"/>
        <end position="62"/>
    </location>
</feature>
<feature type="transmembrane region" description="Helical" evidence="5">
    <location>
        <begin position="300"/>
        <end position="320"/>
    </location>
</feature>
<dbReference type="CDD" id="cd09319">
    <property type="entry name" value="TDT_like_1"/>
    <property type="match status" value="1"/>
</dbReference>
<evidence type="ECO:0000256" key="3">
    <source>
        <dbReference type="ARBA" id="ARBA00022989"/>
    </source>
</evidence>
<dbReference type="Proteomes" id="UP000465361">
    <property type="component" value="Unassembled WGS sequence"/>
</dbReference>
<feature type="transmembrane region" description="Helical" evidence="5">
    <location>
        <begin position="136"/>
        <end position="155"/>
    </location>
</feature>
<accession>A0A7I9XX62</accession>
<feature type="transmembrane region" description="Helical" evidence="5">
    <location>
        <begin position="12"/>
        <end position="30"/>
    </location>
</feature>
<dbReference type="GO" id="GO:0055085">
    <property type="term" value="P:transmembrane transport"/>
    <property type="evidence" value="ECO:0007669"/>
    <property type="project" value="InterPro"/>
</dbReference>
<dbReference type="EMBL" id="BLKW01000002">
    <property type="protein sequence ID" value="GFG74368.1"/>
    <property type="molecule type" value="Genomic_DNA"/>
</dbReference>
<evidence type="ECO:0000256" key="5">
    <source>
        <dbReference type="SAM" id="Phobius"/>
    </source>
</evidence>
<dbReference type="InterPro" id="IPR038665">
    <property type="entry name" value="Voltage-dep_anion_channel_sf"/>
</dbReference>
<feature type="transmembrane region" description="Helical" evidence="5">
    <location>
        <begin position="161"/>
        <end position="191"/>
    </location>
</feature>
<keyword evidence="4 5" id="KW-0472">Membrane</keyword>
<name>A0A7I9XX62_9MYCO</name>
<dbReference type="GO" id="GO:0016020">
    <property type="term" value="C:membrane"/>
    <property type="evidence" value="ECO:0007669"/>
    <property type="project" value="UniProtKB-SubCell"/>
</dbReference>
<feature type="transmembrane region" description="Helical" evidence="5">
    <location>
        <begin position="234"/>
        <end position="255"/>
    </location>
</feature>
<evidence type="ECO:0000313" key="7">
    <source>
        <dbReference type="Proteomes" id="UP000465361"/>
    </source>
</evidence>
<keyword evidence="3 5" id="KW-1133">Transmembrane helix</keyword>
<organism evidence="6 7">
    <name type="scientific">Mycobacterium botniense</name>
    <dbReference type="NCBI Taxonomy" id="84962"/>
    <lineage>
        <taxon>Bacteria</taxon>
        <taxon>Bacillati</taxon>
        <taxon>Actinomycetota</taxon>
        <taxon>Actinomycetes</taxon>
        <taxon>Mycobacteriales</taxon>
        <taxon>Mycobacteriaceae</taxon>
        <taxon>Mycobacterium</taxon>
    </lineage>
</organism>
<dbReference type="Pfam" id="PF03595">
    <property type="entry name" value="SLAC1"/>
    <property type="match status" value="1"/>
</dbReference>
<evidence type="ECO:0000256" key="1">
    <source>
        <dbReference type="ARBA" id="ARBA00004141"/>
    </source>
</evidence>
<protein>
    <submittedName>
        <fullName evidence="6">C4-dicarboxylate ABC transporter</fullName>
    </submittedName>
</protein>
<evidence type="ECO:0000256" key="2">
    <source>
        <dbReference type="ARBA" id="ARBA00022692"/>
    </source>
</evidence>
<feature type="transmembrane region" description="Helical" evidence="5">
    <location>
        <begin position="98"/>
        <end position="116"/>
    </location>
</feature>
<gene>
    <name evidence="6" type="ORF">MBOT_17330</name>
</gene>
<feature type="transmembrane region" description="Helical" evidence="5">
    <location>
        <begin position="267"/>
        <end position="288"/>
    </location>
</feature>
<feature type="transmembrane region" description="Helical" evidence="5">
    <location>
        <begin position="74"/>
        <end position="92"/>
    </location>
</feature>
<evidence type="ECO:0000313" key="6">
    <source>
        <dbReference type="EMBL" id="GFG74368.1"/>
    </source>
</evidence>
<dbReference type="InterPro" id="IPR004695">
    <property type="entry name" value="SLAC1/Mae1/Ssu1/TehA"/>
</dbReference>
<comment type="caution">
    <text evidence="6">The sequence shown here is derived from an EMBL/GenBank/DDBJ whole genome shotgun (WGS) entry which is preliminary data.</text>
</comment>
<comment type="subcellular location">
    <subcellularLocation>
        <location evidence="1">Membrane</location>
        <topology evidence="1">Multi-pass membrane protein</topology>
    </subcellularLocation>
</comment>
<evidence type="ECO:0000256" key="4">
    <source>
        <dbReference type="ARBA" id="ARBA00023136"/>
    </source>
</evidence>
<sequence>MTMRLSAIEPTPDAFAAVMATGILSIAARNHQYARISETLDVLAVFAFSVLLAPVAAAAVRRRVAPWDLEDPDVTLRLFTFVAACAVLSSRVASHPMAAGILGASALASWLWLGVLTVRNISARPWPVLRDHVHGAWELASVGTSGLVIMVMLLAEHSGRRWWLVAAVPLWVAAIGLYGLMTWLILWRALAERQDRDGFEPDSWILMGALAIVTLAGDYLHQLARGWLAGGIRAVTQVTWLAATLWIPLLVYFGLRRISRRPAVLQFAGVWWAMVFPLGMYSAATYAMSVELGVRSLQTVSLVFFWDGLALWLIVAAAGLQRLWCVAARSRT</sequence>
<dbReference type="AlphaFoldDB" id="A0A7I9XX62"/>